<gene>
    <name evidence="3" type="ORF">ACFOD3_12605</name>
</gene>
<evidence type="ECO:0000256" key="2">
    <source>
        <dbReference type="SAM" id="SignalP"/>
    </source>
</evidence>
<comment type="caution">
    <text evidence="3">The sequence shown here is derived from an EMBL/GenBank/DDBJ whole genome shotgun (WGS) entry which is preliminary data.</text>
</comment>
<evidence type="ECO:0000256" key="1">
    <source>
        <dbReference type="SAM" id="MobiDB-lite"/>
    </source>
</evidence>
<proteinExistence type="predicted"/>
<sequence>MRPILPFALSGLLLVSGGALAQTTAAPQGQPAPRLVIGAPGSCEMRVNGDPRPCSSGLVYVQHQDGAVLISVQSGANVTIGFEGRSDSQPQRERYILDLARMHTSVSGRSAAKQVTGSCEIEMSRDGRTWHRATCSATDRSNLTMIVTFTGNGSQVTAARPGEAPAAAPRAPKG</sequence>
<dbReference type="EMBL" id="JBHRSB010000003">
    <property type="protein sequence ID" value="MFC3000740.1"/>
    <property type="molecule type" value="Genomic_DNA"/>
</dbReference>
<keyword evidence="2" id="KW-0732">Signal</keyword>
<reference evidence="4" key="1">
    <citation type="journal article" date="2019" name="Int. J. Syst. Evol. Microbiol.">
        <title>The Global Catalogue of Microorganisms (GCM) 10K type strain sequencing project: providing services to taxonomists for standard genome sequencing and annotation.</title>
        <authorList>
            <consortium name="The Broad Institute Genomics Platform"/>
            <consortium name="The Broad Institute Genome Sequencing Center for Infectious Disease"/>
            <person name="Wu L."/>
            <person name="Ma J."/>
        </authorList>
    </citation>
    <scope>NUCLEOTIDE SEQUENCE [LARGE SCALE GENOMIC DNA]</scope>
    <source>
        <strain evidence="4">CGMCC 1.16855</strain>
    </source>
</reference>
<name>A0ABV7BSP6_9PROT</name>
<organism evidence="3 4">
    <name type="scientific">Falsiroseomonas tokyonensis</name>
    <dbReference type="NCBI Taxonomy" id="430521"/>
    <lineage>
        <taxon>Bacteria</taxon>
        <taxon>Pseudomonadati</taxon>
        <taxon>Pseudomonadota</taxon>
        <taxon>Alphaproteobacteria</taxon>
        <taxon>Acetobacterales</taxon>
        <taxon>Roseomonadaceae</taxon>
        <taxon>Falsiroseomonas</taxon>
    </lineage>
</organism>
<evidence type="ECO:0000313" key="3">
    <source>
        <dbReference type="EMBL" id="MFC3000740.1"/>
    </source>
</evidence>
<keyword evidence="4" id="KW-1185">Reference proteome</keyword>
<feature type="chain" id="PRO_5046673149" evidence="2">
    <location>
        <begin position="22"/>
        <end position="174"/>
    </location>
</feature>
<evidence type="ECO:0000313" key="4">
    <source>
        <dbReference type="Proteomes" id="UP001595420"/>
    </source>
</evidence>
<dbReference type="Proteomes" id="UP001595420">
    <property type="component" value="Unassembled WGS sequence"/>
</dbReference>
<protein>
    <submittedName>
        <fullName evidence="3">Uncharacterized protein</fullName>
    </submittedName>
</protein>
<feature type="region of interest" description="Disordered" evidence="1">
    <location>
        <begin position="155"/>
        <end position="174"/>
    </location>
</feature>
<feature type="signal peptide" evidence="2">
    <location>
        <begin position="1"/>
        <end position="21"/>
    </location>
</feature>
<dbReference type="RefSeq" id="WP_216836813.1">
    <property type="nucleotide sequence ID" value="NZ_JAFNJS010000003.1"/>
</dbReference>
<accession>A0ABV7BSP6</accession>
<feature type="compositionally biased region" description="Low complexity" evidence="1">
    <location>
        <begin position="158"/>
        <end position="174"/>
    </location>
</feature>